<evidence type="ECO:0000256" key="4">
    <source>
        <dbReference type="ARBA" id="ARBA00022475"/>
    </source>
</evidence>
<keyword evidence="3" id="KW-0813">Transport</keyword>
<evidence type="ECO:0000259" key="10">
    <source>
        <dbReference type="Pfam" id="PF01618"/>
    </source>
</evidence>
<dbReference type="Proteomes" id="UP000285961">
    <property type="component" value="Unassembled WGS sequence"/>
</dbReference>
<organism evidence="11 12">
    <name type="scientific">Candidatus Abyssobacteria bacterium SURF_17</name>
    <dbReference type="NCBI Taxonomy" id="2093361"/>
    <lineage>
        <taxon>Bacteria</taxon>
        <taxon>Pseudomonadati</taxon>
        <taxon>Candidatus Hydrogenedentota</taxon>
        <taxon>Candidatus Abyssobacteria</taxon>
    </lineage>
</organism>
<evidence type="ECO:0000256" key="8">
    <source>
        <dbReference type="ARBA" id="ARBA00023136"/>
    </source>
</evidence>
<accession>A0A419F4S7</accession>
<evidence type="ECO:0000313" key="11">
    <source>
        <dbReference type="EMBL" id="RJP73387.1"/>
    </source>
</evidence>
<comment type="caution">
    <text evidence="11">The sequence shown here is derived from an EMBL/GenBank/DDBJ whole genome shotgun (WGS) entry which is preliminary data.</text>
</comment>
<keyword evidence="6" id="KW-0283">Flagellar rotation</keyword>
<comment type="subcellular location">
    <subcellularLocation>
        <location evidence="1">Cell membrane</location>
        <topology evidence="1">Multi-pass membrane protein</topology>
    </subcellularLocation>
</comment>
<protein>
    <submittedName>
        <fullName evidence="11">Motility protein A</fullName>
    </submittedName>
</protein>
<evidence type="ECO:0000256" key="2">
    <source>
        <dbReference type="ARBA" id="ARBA00008038"/>
    </source>
</evidence>
<evidence type="ECO:0000256" key="1">
    <source>
        <dbReference type="ARBA" id="ARBA00004651"/>
    </source>
</evidence>
<evidence type="ECO:0000256" key="9">
    <source>
        <dbReference type="SAM" id="Phobius"/>
    </source>
</evidence>
<evidence type="ECO:0000256" key="5">
    <source>
        <dbReference type="ARBA" id="ARBA00022692"/>
    </source>
</evidence>
<feature type="transmembrane region" description="Helical" evidence="9">
    <location>
        <begin position="6"/>
        <end position="31"/>
    </location>
</feature>
<name>A0A419F4S7_9BACT</name>
<keyword evidence="5 9" id="KW-0812">Transmembrane</keyword>
<dbReference type="PANTHER" id="PTHR30433:SF2">
    <property type="entry name" value="MOTILITY PROTEIN A"/>
    <property type="match status" value="1"/>
</dbReference>
<dbReference type="EMBL" id="QZKI01000028">
    <property type="protein sequence ID" value="RJP73387.1"/>
    <property type="molecule type" value="Genomic_DNA"/>
</dbReference>
<dbReference type="GO" id="GO:0005886">
    <property type="term" value="C:plasma membrane"/>
    <property type="evidence" value="ECO:0007669"/>
    <property type="project" value="UniProtKB-SubCell"/>
</dbReference>
<comment type="similarity">
    <text evidence="2">Belongs to the MotA family.</text>
</comment>
<gene>
    <name evidence="11" type="ORF">C4532_04590</name>
</gene>
<dbReference type="Pfam" id="PF01618">
    <property type="entry name" value="MotA_ExbB"/>
    <property type="match status" value="1"/>
</dbReference>
<dbReference type="GO" id="GO:0006935">
    <property type="term" value="P:chemotaxis"/>
    <property type="evidence" value="ECO:0007669"/>
    <property type="project" value="InterPro"/>
</dbReference>
<keyword evidence="8 9" id="KW-0472">Membrane</keyword>
<feature type="transmembrane region" description="Helical" evidence="9">
    <location>
        <begin position="181"/>
        <end position="205"/>
    </location>
</feature>
<dbReference type="InterPro" id="IPR000540">
    <property type="entry name" value="Flag_MotA_CS"/>
</dbReference>
<dbReference type="InterPro" id="IPR002898">
    <property type="entry name" value="MotA_ExbB_proton_chnl"/>
</dbReference>
<keyword evidence="4" id="KW-1003">Cell membrane</keyword>
<feature type="domain" description="MotA/TolQ/ExbB proton channel" evidence="10">
    <location>
        <begin position="101"/>
        <end position="217"/>
    </location>
</feature>
<sequence>MDVATIVGIISGVTFILVSMTLGGAGITIYVHVPSVMITLGGTVAATLINYPLHELFGVFGTVRNAFAFEIQTPATMIETLVSYATKARREGILTLESELETARDPFLVRGVRLAIDGTAPELIKDILTTELAYVESRHALGQGIFTMMGTYAPAFGMIGTLIGLISMLRTLEDPSRIGQGMATALITTFYGALMANLIFLPIAGKLRTRTRDEMLIKEVIIEGILSIQSGDNPRIVEQKLKAFISPKLRESVQTSLKPVK</sequence>
<dbReference type="GO" id="GO:0071978">
    <property type="term" value="P:bacterial-type flagellum-dependent swarming motility"/>
    <property type="evidence" value="ECO:0007669"/>
    <property type="project" value="InterPro"/>
</dbReference>
<evidence type="ECO:0000313" key="12">
    <source>
        <dbReference type="Proteomes" id="UP000285961"/>
    </source>
</evidence>
<keyword evidence="7 9" id="KW-1133">Transmembrane helix</keyword>
<reference evidence="11 12" key="1">
    <citation type="journal article" date="2017" name="ISME J.">
        <title>Energy and carbon metabolisms in a deep terrestrial subsurface fluid microbial community.</title>
        <authorList>
            <person name="Momper L."/>
            <person name="Jungbluth S.P."/>
            <person name="Lee M.D."/>
            <person name="Amend J.P."/>
        </authorList>
    </citation>
    <scope>NUCLEOTIDE SEQUENCE [LARGE SCALE GENOMIC DNA]</scope>
    <source>
        <strain evidence="11">SURF_17</strain>
    </source>
</reference>
<dbReference type="PROSITE" id="PS01307">
    <property type="entry name" value="MOTA"/>
    <property type="match status" value="1"/>
</dbReference>
<dbReference type="AlphaFoldDB" id="A0A419F4S7"/>
<proteinExistence type="inferred from homology"/>
<dbReference type="PANTHER" id="PTHR30433">
    <property type="entry name" value="CHEMOTAXIS PROTEIN MOTA"/>
    <property type="match status" value="1"/>
</dbReference>
<evidence type="ECO:0000256" key="6">
    <source>
        <dbReference type="ARBA" id="ARBA00022779"/>
    </source>
</evidence>
<evidence type="ECO:0000256" key="7">
    <source>
        <dbReference type="ARBA" id="ARBA00022989"/>
    </source>
</evidence>
<evidence type="ECO:0000256" key="3">
    <source>
        <dbReference type="ARBA" id="ARBA00022448"/>
    </source>
</evidence>
<dbReference type="InterPro" id="IPR047055">
    <property type="entry name" value="MotA-like"/>
</dbReference>
<feature type="transmembrane region" description="Helical" evidence="9">
    <location>
        <begin position="145"/>
        <end position="169"/>
    </location>
</feature>